<evidence type="ECO:0000256" key="6">
    <source>
        <dbReference type="SAM" id="Phobius"/>
    </source>
</evidence>
<dbReference type="AlphaFoldDB" id="A0A1D3CXZ7"/>
<dbReference type="Proteomes" id="UP000095192">
    <property type="component" value="Unassembled WGS sequence"/>
</dbReference>
<feature type="transmembrane region" description="Helical" evidence="6">
    <location>
        <begin position="166"/>
        <end position="187"/>
    </location>
</feature>
<sequence length="285" mass="30317">MGTLYGCLPLHYSSSSSNRWRRFLRRCCRPSQLDIQYSAVQCKLLLSNPSRLYSLAALRQKQQQSCAREDPAFLLLLLLILLLTGIGHAAALQATGAATFAAAALAPLALFFISALLIIPAAFVCLHRSSSASTSVSSGRSSSSSSGGPSPFDLAFSFDLHCNGSFVFAMYTQVVPLLLQPLLLLLPAPVRKWLAAALHCYGFWCYTYVSAMGYLAVGRLKSAAPLLLSAFGCIAVVICCAAAGVDLSFCPTRLVLQAMLNTAPVEPAVVAVPAITTAQPDLPLQ</sequence>
<comment type="caution">
    <text evidence="7">The sequence shown here is derived from an EMBL/GenBank/DDBJ whole genome shotgun (WGS) entry which is preliminary data.</text>
</comment>
<dbReference type="Pfam" id="PF05216">
    <property type="entry name" value="UNC-50"/>
    <property type="match status" value="1"/>
</dbReference>
<dbReference type="GO" id="GO:0000139">
    <property type="term" value="C:Golgi membrane"/>
    <property type="evidence" value="ECO:0007669"/>
    <property type="project" value="TreeGrafter"/>
</dbReference>
<comment type="subcellular location">
    <subcellularLocation>
        <location evidence="1">Membrane</location>
        <topology evidence="1">Multi-pass membrane protein</topology>
    </subcellularLocation>
</comment>
<keyword evidence="8" id="KW-1185">Reference proteome</keyword>
<evidence type="ECO:0000313" key="7">
    <source>
        <dbReference type="EMBL" id="OEH76064.1"/>
    </source>
</evidence>
<evidence type="ECO:0000256" key="1">
    <source>
        <dbReference type="ARBA" id="ARBA00004141"/>
    </source>
</evidence>
<feature type="transmembrane region" description="Helical" evidence="6">
    <location>
        <begin position="100"/>
        <end position="126"/>
    </location>
</feature>
<evidence type="ECO:0000256" key="5">
    <source>
        <dbReference type="ARBA" id="ARBA00023136"/>
    </source>
</evidence>
<name>A0A1D3CXZ7_9EIME</name>
<evidence type="ECO:0000256" key="3">
    <source>
        <dbReference type="ARBA" id="ARBA00022692"/>
    </source>
</evidence>
<keyword evidence="3 6" id="KW-0812">Transmembrane</keyword>
<feature type="transmembrane region" description="Helical" evidence="6">
    <location>
        <begin position="72"/>
        <end position="94"/>
    </location>
</feature>
<proteinExistence type="inferred from homology"/>
<reference evidence="7 8" key="1">
    <citation type="journal article" date="2016" name="BMC Genomics">
        <title>Comparative genomics reveals Cyclospora cayetanensis possesses coccidia-like metabolism and invasion components but unique surface antigens.</title>
        <authorList>
            <person name="Liu S."/>
            <person name="Wang L."/>
            <person name="Zheng H."/>
            <person name="Xu Z."/>
            <person name="Roellig D.M."/>
            <person name="Li N."/>
            <person name="Frace M.A."/>
            <person name="Tang K."/>
            <person name="Arrowood M.J."/>
            <person name="Moss D.M."/>
            <person name="Zhang L."/>
            <person name="Feng Y."/>
            <person name="Xiao L."/>
        </authorList>
    </citation>
    <scope>NUCLEOTIDE SEQUENCE [LARGE SCALE GENOMIC DNA]</scope>
    <source>
        <strain evidence="7 8">CHN_HEN01</strain>
    </source>
</reference>
<dbReference type="VEuPathDB" id="ToxoDB:cyc_01201"/>
<evidence type="ECO:0000256" key="4">
    <source>
        <dbReference type="ARBA" id="ARBA00022989"/>
    </source>
</evidence>
<dbReference type="InParanoid" id="A0A1D3CXZ7"/>
<dbReference type="PANTHER" id="PTHR12841">
    <property type="entry name" value="PROTEIN UNC-50 HOMOLOG"/>
    <property type="match status" value="1"/>
</dbReference>
<dbReference type="InterPro" id="IPR007881">
    <property type="entry name" value="UNC-50"/>
</dbReference>
<protein>
    <recommendedName>
        <fullName evidence="9">Transmembrane protein</fullName>
    </recommendedName>
</protein>
<evidence type="ECO:0000256" key="2">
    <source>
        <dbReference type="ARBA" id="ARBA00006293"/>
    </source>
</evidence>
<keyword evidence="4 6" id="KW-1133">Transmembrane helix</keyword>
<gene>
    <name evidence="7" type="ORF">cyc_01201</name>
</gene>
<dbReference type="EMBL" id="JROU02001540">
    <property type="protein sequence ID" value="OEH76064.1"/>
    <property type="molecule type" value="Genomic_DNA"/>
</dbReference>
<feature type="transmembrane region" description="Helical" evidence="6">
    <location>
        <begin position="193"/>
        <end position="217"/>
    </location>
</feature>
<evidence type="ECO:0000313" key="8">
    <source>
        <dbReference type="Proteomes" id="UP000095192"/>
    </source>
</evidence>
<dbReference type="VEuPathDB" id="ToxoDB:LOC34618256"/>
<accession>A0A1D3CXZ7</accession>
<evidence type="ECO:0008006" key="9">
    <source>
        <dbReference type="Google" id="ProtNLM"/>
    </source>
</evidence>
<dbReference type="PANTHER" id="PTHR12841:SF6">
    <property type="entry name" value="PROTEIN UNC-50 HOMOLOG"/>
    <property type="match status" value="1"/>
</dbReference>
<comment type="similarity">
    <text evidence="2">Belongs to the unc-50 family.</text>
</comment>
<feature type="transmembrane region" description="Helical" evidence="6">
    <location>
        <begin position="224"/>
        <end position="245"/>
    </location>
</feature>
<keyword evidence="5 6" id="KW-0472">Membrane</keyword>
<organism evidence="7 8">
    <name type="scientific">Cyclospora cayetanensis</name>
    <dbReference type="NCBI Taxonomy" id="88456"/>
    <lineage>
        <taxon>Eukaryota</taxon>
        <taxon>Sar</taxon>
        <taxon>Alveolata</taxon>
        <taxon>Apicomplexa</taxon>
        <taxon>Conoidasida</taxon>
        <taxon>Coccidia</taxon>
        <taxon>Eucoccidiorida</taxon>
        <taxon>Eimeriorina</taxon>
        <taxon>Eimeriidae</taxon>
        <taxon>Cyclospora</taxon>
    </lineage>
</organism>